<dbReference type="AlphaFoldDB" id="A0AAE2CF06"/>
<dbReference type="PANTHER" id="PTHR35294:SF1">
    <property type="entry name" value="OS05G0409000 PROTEIN"/>
    <property type="match status" value="1"/>
</dbReference>
<accession>A0AAE2CF06</accession>
<evidence type="ECO:0000313" key="4">
    <source>
        <dbReference type="Proteomes" id="UP001293254"/>
    </source>
</evidence>
<proteinExistence type="predicted"/>
<feature type="region of interest" description="Disordered" evidence="1">
    <location>
        <begin position="409"/>
        <end position="438"/>
    </location>
</feature>
<feature type="compositionally biased region" description="Basic and acidic residues" evidence="1">
    <location>
        <begin position="255"/>
        <end position="267"/>
    </location>
</feature>
<feature type="domain" description="UBA" evidence="2">
    <location>
        <begin position="300"/>
        <end position="352"/>
    </location>
</feature>
<name>A0AAE2CF06_9LAMI</name>
<dbReference type="Gene3D" id="1.10.8.10">
    <property type="entry name" value="DNA helicase RuvA subunit, C-terminal domain"/>
    <property type="match status" value="1"/>
</dbReference>
<comment type="caution">
    <text evidence="3">The sequence shown here is derived from an EMBL/GenBank/DDBJ whole genome shotgun (WGS) entry which is preliminary data.</text>
</comment>
<feature type="compositionally biased region" description="Polar residues" evidence="1">
    <location>
        <begin position="244"/>
        <end position="253"/>
    </location>
</feature>
<dbReference type="EMBL" id="JACGWO010000009">
    <property type="protein sequence ID" value="KAK4419690.1"/>
    <property type="molecule type" value="Genomic_DNA"/>
</dbReference>
<feature type="compositionally biased region" description="Basic and acidic residues" evidence="1">
    <location>
        <begin position="223"/>
        <end position="232"/>
    </location>
</feature>
<dbReference type="PROSITE" id="PS50030">
    <property type="entry name" value="UBA"/>
    <property type="match status" value="1"/>
</dbReference>
<feature type="region of interest" description="Disordered" evidence="1">
    <location>
        <begin position="639"/>
        <end position="662"/>
    </location>
</feature>
<feature type="compositionally biased region" description="Basic and acidic residues" evidence="1">
    <location>
        <begin position="275"/>
        <end position="285"/>
    </location>
</feature>
<dbReference type="PANTHER" id="PTHR35294">
    <property type="entry name" value="UBIQUITIN-ASSOCIATED/TRANSLATION ELONGATION FACTOR EF1B PROTEIN"/>
    <property type="match status" value="1"/>
</dbReference>
<feature type="compositionally biased region" description="Basic residues" evidence="1">
    <location>
        <begin position="286"/>
        <end position="295"/>
    </location>
</feature>
<feature type="region of interest" description="Disordered" evidence="1">
    <location>
        <begin position="759"/>
        <end position="789"/>
    </location>
</feature>
<keyword evidence="4" id="KW-1185">Reference proteome</keyword>
<feature type="region of interest" description="Disordered" evidence="1">
    <location>
        <begin position="570"/>
        <end position="601"/>
    </location>
</feature>
<dbReference type="Pfam" id="PF22562">
    <property type="entry name" value="UBA_7"/>
    <property type="match status" value="1"/>
</dbReference>
<evidence type="ECO:0000259" key="2">
    <source>
        <dbReference type="PROSITE" id="PS50030"/>
    </source>
</evidence>
<reference evidence="3" key="2">
    <citation type="journal article" date="2024" name="Plant">
        <title>Genomic evolution and insights into agronomic trait innovations of Sesamum species.</title>
        <authorList>
            <person name="Miao H."/>
            <person name="Wang L."/>
            <person name="Qu L."/>
            <person name="Liu H."/>
            <person name="Sun Y."/>
            <person name="Le M."/>
            <person name="Wang Q."/>
            <person name="Wei S."/>
            <person name="Zheng Y."/>
            <person name="Lin W."/>
            <person name="Duan Y."/>
            <person name="Cao H."/>
            <person name="Xiong S."/>
            <person name="Wang X."/>
            <person name="Wei L."/>
            <person name="Li C."/>
            <person name="Ma Q."/>
            <person name="Ju M."/>
            <person name="Zhao R."/>
            <person name="Li G."/>
            <person name="Mu C."/>
            <person name="Tian Q."/>
            <person name="Mei H."/>
            <person name="Zhang T."/>
            <person name="Gao T."/>
            <person name="Zhang H."/>
        </authorList>
    </citation>
    <scope>NUCLEOTIDE SEQUENCE</scope>
    <source>
        <strain evidence="3">3651</strain>
    </source>
</reference>
<feature type="region of interest" description="Disordered" evidence="1">
    <location>
        <begin position="512"/>
        <end position="538"/>
    </location>
</feature>
<feature type="region of interest" description="Disordered" evidence="1">
    <location>
        <begin position="155"/>
        <end position="192"/>
    </location>
</feature>
<feature type="region of interest" description="Disordered" evidence="1">
    <location>
        <begin position="206"/>
        <end position="301"/>
    </location>
</feature>
<evidence type="ECO:0000256" key="1">
    <source>
        <dbReference type="SAM" id="MobiDB-lite"/>
    </source>
</evidence>
<evidence type="ECO:0000313" key="3">
    <source>
        <dbReference type="EMBL" id="KAK4419690.1"/>
    </source>
</evidence>
<organism evidence="3 4">
    <name type="scientific">Sesamum alatum</name>
    <dbReference type="NCBI Taxonomy" id="300844"/>
    <lineage>
        <taxon>Eukaryota</taxon>
        <taxon>Viridiplantae</taxon>
        <taxon>Streptophyta</taxon>
        <taxon>Embryophyta</taxon>
        <taxon>Tracheophyta</taxon>
        <taxon>Spermatophyta</taxon>
        <taxon>Magnoliopsida</taxon>
        <taxon>eudicotyledons</taxon>
        <taxon>Gunneridae</taxon>
        <taxon>Pentapetalae</taxon>
        <taxon>asterids</taxon>
        <taxon>lamiids</taxon>
        <taxon>Lamiales</taxon>
        <taxon>Pedaliaceae</taxon>
        <taxon>Sesamum</taxon>
    </lineage>
</organism>
<sequence length="806" mass="87172">MSLSLRTCSDSGGQLMTKEGTITQDEGDKVTRDFVFHVFANLTKRVISQGDVQSMPTLERLKARSIARYRSAGSRTQSSMIGLLVEARSSPIRTSACGLTTSARCPFAYSLQTRSRAILPCNNPYRKSLNSTPHLLRPVYAPIDLLEGLEFEVEAMSPASRSKSKDKKSGKEPPKGSSKPSGHINTSGGIPASGYNPLLGTFHTFETAPVPSSSPLHVNGRFRNIDDTDDHNGNSLGSGIEYDSVSNNGSWSGESEDHKEKTSHPSRQESVPGADNDKREKIRQKNERKHQRQKERRAQELHERCSGYLMSRKLEALAQQLVAMGFSQERATMALILNEGRVEESVAWLFEGGEEDKRKEHNLDGGGNLKIDISEELARITDMEIRYKASKQEVERAVVACEGDLEKAEETLKAQKQEPPATPPKPEETGDPPVANGKLPVAISQHAMRVQTKPTSSVVIPQKRDEKDFNYTKVPGTVGPSVDTGTKNMQALKKIPAKLEWSKLQQVTVPAEKRWPSSGSNPSVSYSLASPLQASPPPSKMEARYLAVGNELKNLQLGSVREPVIVMQRPQSINGKQVPSSSVSSSPPGPGGGWYPNGVDTVKPNGLVPPVAVSRSLSPNGVSSNPLYNQLHYQPQQHFLSSSSSIDSQGTTRGNGLWSSRGNASPTLSAASSLGLFSGLGANGSSGSSSPVDWNTGGSMLQFDYTNIDWSLDLGTLTSRPNGLWGGANYSLQNNSHTYDSFAYGLGVKSAMRPVLSNGNGTSIPGLQEGLASSEPPAGGSREWTSPFEERDLFSLPRQFVSSPSL</sequence>
<gene>
    <name evidence="3" type="ORF">Salat_2381900</name>
</gene>
<dbReference type="SUPFAM" id="SSF46934">
    <property type="entry name" value="UBA-like"/>
    <property type="match status" value="1"/>
</dbReference>
<feature type="compositionally biased region" description="Low complexity" evidence="1">
    <location>
        <begin position="517"/>
        <end position="533"/>
    </location>
</feature>
<protein>
    <recommendedName>
        <fullName evidence="2">UBA domain-containing protein</fullName>
    </recommendedName>
</protein>
<reference evidence="3" key="1">
    <citation type="submission" date="2020-06" db="EMBL/GenBank/DDBJ databases">
        <authorList>
            <person name="Li T."/>
            <person name="Hu X."/>
            <person name="Zhang T."/>
            <person name="Song X."/>
            <person name="Zhang H."/>
            <person name="Dai N."/>
            <person name="Sheng W."/>
            <person name="Hou X."/>
            <person name="Wei L."/>
        </authorList>
    </citation>
    <scope>NUCLEOTIDE SEQUENCE</scope>
    <source>
        <strain evidence="3">3651</strain>
        <tissue evidence="3">Leaf</tissue>
    </source>
</reference>
<dbReference type="InterPro" id="IPR009060">
    <property type="entry name" value="UBA-like_sf"/>
</dbReference>
<dbReference type="Proteomes" id="UP001293254">
    <property type="component" value="Unassembled WGS sequence"/>
</dbReference>
<dbReference type="InterPro" id="IPR015940">
    <property type="entry name" value="UBA"/>
</dbReference>